<evidence type="ECO:0000313" key="6">
    <source>
        <dbReference type="Proteomes" id="UP000230605"/>
    </source>
</evidence>
<dbReference type="AlphaFoldDB" id="A0A2G5HMI8"/>
<reference evidence="5 7" key="2">
    <citation type="submission" date="2023-09" db="EMBL/GenBank/DDBJ databases">
        <title>Complete-Gapless Cercospora beticola genome.</title>
        <authorList>
            <person name="Wyatt N.A."/>
            <person name="Spanner R.E."/>
            <person name="Bolton M.D."/>
        </authorList>
    </citation>
    <scope>NUCLEOTIDE SEQUENCE [LARGE SCALE GENOMIC DNA]</scope>
    <source>
        <strain evidence="5">Cb09-40</strain>
    </source>
</reference>
<gene>
    <name evidence="4" type="ORF">CB0940_03864</name>
    <name evidence="5" type="ORF">RHO25_005684</name>
</gene>
<evidence type="ECO:0000259" key="3">
    <source>
        <dbReference type="Pfam" id="PF01979"/>
    </source>
</evidence>
<dbReference type="Gene3D" id="2.30.40.10">
    <property type="entry name" value="Urease, subunit C, domain 1"/>
    <property type="match status" value="1"/>
</dbReference>
<feature type="chain" id="PRO_5013680344" description="Amidohydrolase-related domain-containing protein" evidence="2">
    <location>
        <begin position="26"/>
        <end position="506"/>
    </location>
</feature>
<sequence>MPSPHNSLSWRQCILSLIFPLSALAQSTLFEHATIVSYDEANGIPLVLRDSSLLITNDRIAGIFPTSRSNTSNVTTSIDRIDATGDIIVPGFIDTHRHSWQTAQRTIAGNATLAEYIAHWTNTTLLAEVYDGDIIYDSQLLGFLEAIDAGVTTIVDLASATWNEEVTRAAHRAHLDSGIRGIFAPQVGAKPGNFTLKAQFELWRELQVHSQEQSNLISMGLAYETFDIGAPAEIEQVVEFIRGSNATVLETHFVGGVDGNENSPSLLASLGLLNLSMPVIFIHSNGITPTDATLLRRFNHYISTAVGYEMSHGADLTRTIHMSDQASLSVGTNYAQSGDLMSQARLWLQRGRDQLYGPERANWRVPANNPISTNQAFLLATRSGGLALRRPDLGVLQAGAKADVVVFDGTAPGLLGFNDPVAAIVMHSHVGQIKHVLIDGEWRKRDGRLVDEGVEQVRQRFLSSSRRVQRFWTSLPRPVLEGQWLTGAPYSRIPQCDVVRGTGSGY</sequence>
<protein>
    <recommendedName>
        <fullName evidence="3">Amidohydrolase-related domain-containing protein</fullName>
    </recommendedName>
</protein>
<dbReference type="EMBL" id="LKMD01000105">
    <property type="protein sequence ID" value="PIA93708.1"/>
    <property type="molecule type" value="Genomic_DNA"/>
</dbReference>
<accession>A0A2G5HMI8</accession>
<keyword evidence="7" id="KW-1185">Reference proteome</keyword>
<feature type="domain" description="Amidohydrolase-related" evidence="3">
    <location>
        <begin position="87"/>
        <end position="442"/>
    </location>
</feature>
<evidence type="ECO:0000256" key="1">
    <source>
        <dbReference type="ARBA" id="ARBA00022801"/>
    </source>
</evidence>
<feature type="signal peptide" evidence="2">
    <location>
        <begin position="1"/>
        <end position="25"/>
    </location>
</feature>
<evidence type="ECO:0000313" key="7">
    <source>
        <dbReference type="Proteomes" id="UP001302367"/>
    </source>
</evidence>
<dbReference type="PANTHER" id="PTHR43794">
    <property type="entry name" value="AMINOHYDROLASE SSNA-RELATED"/>
    <property type="match status" value="1"/>
</dbReference>
<dbReference type="Proteomes" id="UP001302367">
    <property type="component" value="Chromosome 4"/>
</dbReference>
<dbReference type="InterPro" id="IPR032466">
    <property type="entry name" value="Metal_Hydrolase"/>
</dbReference>
<dbReference type="EMBL" id="CP134187">
    <property type="protein sequence ID" value="WPB01064.1"/>
    <property type="molecule type" value="Genomic_DNA"/>
</dbReference>
<dbReference type="Proteomes" id="UP000230605">
    <property type="component" value="Chromosome 4"/>
</dbReference>
<evidence type="ECO:0000256" key="2">
    <source>
        <dbReference type="SAM" id="SignalP"/>
    </source>
</evidence>
<keyword evidence="1" id="KW-0378">Hydrolase</keyword>
<organism evidence="4 6">
    <name type="scientific">Cercospora beticola</name>
    <name type="common">Sugarbeet leaf spot fungus</name>
    <dbReference type="NCBI Taxonomy" id="122368"/>
    <lineage>
        <taxon>Eukaryota</taxon>
        <taxon>Fungi</taxon>
        <taxon>Dikarya</taxon>
        <taxon>Ascomycota</taxon>
        <taxon>Pezizomycotina</taxon>
        <taxon>Dothideomycetes</taxon>
        <taxon>Dothideomycetidae</taxon>
        <taxon>Mycosphaerellales</taxon>
        <taxon>Mycosphaerellaceae</taxon>
        <taxon>Cercospora</taxon>
    </lineage>
</organism>
<evidence type="ECO:0000313" key="5">
    <source>
        <dbReference type="EMBL" id="WPB01064.1"/>
    </source>
</evidence>
<dbReference type="SUPFAM" id="SSF51556">
    <property type="entry name" value="Metallo-dependent hydrolases"/>
    <property type="match status" value="1"/>
</dbReference>
<dbReference type="Pfam" id="PF01979">
    <property type="entry name" value="Amidohydro_1"/>
    <property type="match status" value="1"/>
</dbReference>
<dbReference type="InterPro" id="IPR006680">
    <property type="entry name" value="Amidohydro-rel"/>
</dbReference>
<reference evidence="4 6" key="1">
    <citation type="submission" date="2015-10" db="EMBL/GenBank/DDBJ databases">
        <title>The cercosporin biosynthetic gene cluster was horizontally transferred to several fungal lineages and shown to be expanded in Cercospora beticola based on microsynteny with recipient genomes.</title>
        <authorList>
            <person name="De Jonge R."/>
            <person name="Ebert M.K."/>
            <person name="Suttle J.C."/>
            <person name="Jurick Ii W.M."/>
            <person name="Secor G.A."/>
            <person name="Thomma B.P."/>
            <person name="Van De Peer Y."/>
            <person name="Bolton M.D."/>
        </authorList>
    </citation>
    <scope>NUCLEOTIDE SEQUENCE [LARGE SCALE GENOMIC DNA]</scope>
    <source>
        <strain evidence="4 6">09-40</strain>
    </source>
</reference>
<dbReference type="PANTHER" id="PTHR43794:SF11">
    <property type="entry name" value="AMIDOHYDROLASE-RELATED DOMAIN-CONTAINING PROTEIN"/>
    <property type="match status" value="1"/>
</dbReference>
<dbReference type="InterPro" id="IPR011059">
    <property type="entry name" value="Metal-dep_hydrolase_composite"/>
</dbReference>
<dbReference type="GO" id="GO:0016810">
    <property type="term" value="F:hydrolase activity, acting on carbon-nitrogen (but not peptide) bonds"/>
    <property type="evidence" value="ECO:0007669"/>
    <property type="project" value="InterPro"/>
</dbReference>
<proteinExistence type="predicted"/>
<dbReference type="SUPFAM" id="SSF51338">
    <property type="entry name" value="Composite domain of metallo-dependent hydrolases"/>
    <property type="match status" value="2"/>
</dbReference>
<dbReference type="Gene3D" id="3.20.20.140">
    <property type="entry name" value="Metal-dependent hydrolases"/>
    <property type="match status" value="1"/>
</dbReference>
<keyword evidence="2" id="KW-0732">Signal</keyword>
<dbReference type="OrthoDB" id="3942653at2759"/>
<dbReference type="InterPro" id="IPR050287">
    <property type="entry name" value="MTA/SAH_deaminase"/>
</dbReference>
<name>A0A2G5HMI8_CERBT</name>
<evidence type="ECO:0000313" key="4">
    <source>
        <dbReference type="EMBL" id="PIA93708.1"/>
    </source>
</evidence>